<keyword evidence="2 12" id="KW-0813">Transport</keyword>
<dbReference type="Pfam" id="PF00858">
    <property type="entry name" value="ASC"/>
    <property type="match status" value="1"/>
</dbReference>
<dbReference type="Gene3D" id="1.10.287.770">
    <property type="entry name" value="YojJ-like"/>
    <property type="match status" value="1"/>
</dbReference>
<evidence type="ECO:0000313" key="14">
    <source>
        <dbReference type="EMBL" id="CAL1609593.1"/>
    </source>
</evidence>
<gene>
    <name evidence="14" type="ORF">KC01_LOCUS36301</name>
</gene>
<proteinExistence type="inferred from homology"/>
<protein>
    <recommendedName>
        <fullName evidence="16">Acid-sensing ion channel 1-like</fullName>
    </recommendedName>
</protein>
<dbReference type="PANTHER" id="PTHR11690">
    <property type="entry name" value="AMILORIDE-SENSITIVE SODIUM CHANNEL-RELATED"/>
    <property type="match status" value="1"/>
</dbReference>
<reference evidence="14 15" key="1">
    <citation type="submission" date="2024-04" db="EMBL/GenBank/DDBJ databases">
        <authorList>
            <person name="Waldvogel A.-M."/>
            <person name="Schoenle A."/>
        </authorList>
    </citation>
    <scope>NUCLEOTIDE SEQUENCE [LARGE SCALE GENOMIC DNA]</scope>
</reference>
<dbReference type="PRINTS" id="PR01078">
    <property type="entry name" value="AMINACHANNEL"/>
</dbReference>
<dbReference type="PANTHER" id="PTHR11690:SF170">
    <property type="entry name" value="ACID-SENSING ION CHANNEL 1"/>
    <property type="match status" value="1"/>
</dbReference>
<evidence type="ECO:0000256" key="12">
    <source>
        <dbReference type="RuleBase" id="RU000679"/>
    </source>
</evidence>
<keyword evidence="3 12" id="KW-0894">Sodium channel</keyword>
<dbReference type="InterPro" id="IPR001873">
    <property type="entry name" value="ENaC"/>
</dbReference>
<evidence type="ECO:0000256" key="5">
    <source>
        <dbReference type="ARBA" id="ARBA00022989"/>
    </source>
</evidence>
<keyword evidence="5 13" id="KW-1133">Transmembrane helix</keyword>
<dbReference type="GO" id="GO:0015280">
    <property type="term" value="F:ligand-gated sodium channel activity"/>
    <property type="evidence" value="ECO:0007669"/>
    <property type="project" value="TreeGrafter"/>
</dbReference>
<evidence type="ECO:0000256" key="6">
    <source>
        <dbReference type="ARBA" id="ARBA00023053"/>
    </source>
</evidence>
<evidence type="ECO:0000256" key="4">
    <source>
        <dbReference type="ARBA" id="ARBA00022692"/>
    </source>
</evidence>
<comment type="subcellular location">
    <subcellularLocation>
        <location evidence="1">Membrane</location>
        <topology evidence="1">Multi-pass membrane protein</topology>
    </subcellularLocation>
</comment>
<keyword evidence="15" id="KW-1185">Reference proteome</keyword>
<dbReference type="FunFam" id="1.10.3590.10:FF:000001">
    <property type="entry name" value="acid-sensing ion channel 1 isoform X2"/>
    <property type="match status" value="1"/>
</dbReference>
<keyword evidence="10 12" id="KW-0739">Sodium transport</keyword>
<keyword evidence="8 13" id="KW-0472">Membrane</keyword>
<evidence type="ECO:0000256" key="1">
    <source>
        <dbReference type="ARBA" id="ARBA00004141"/>
    </source>
</evidence>
<evidence type="ECO:0008006" key="16">
    <source>
        <dbReference type="Google" id="ProtNLM"/>
    </source>
</evidence>
<evidence type="ECO:0000256" key="9">
    <source>
        <dbReference type="ARBA" id="ARBA00023157"/>
    </source>
</evidence>
<dbReference type="EMBL" id="OZ035828">
    <property type="protein sequence ID" value="CAL1609593.1"/>
    <property type="molecule type" value="Genomic_DNA"/>
</dbReference>
<dbReference type="Proteomes" id="UP001497482">
    <property type="component" value="Chromosome 6"/>
</dbReference>
<dbReference type="AlphaFoldDB" id="A0AAV2M8B3"/>
<evidence type="ECO:0000313" key="15">
    <source>
        <dbReference type="Proteomes" id="UP001497482"/>
    </source>
</evidence>
<dbReference type="Gene3D" id="1.10.3590.10">
    <property type="entry name" value="acid-sensing ion channel 1 domain"/>
    <property type="match status" value="2"/>
</dbReference>
<keyword evidence="9" id="KW-1015">Disulfide bond</keyword>
<keyword evidence="6" id="KW-0915">Sodium</keyword>
<feature type="transmembrane region" description="Helical" evidence="13">
    <location>
        <begin position="45"/>
        <end position="69"/>
    </location>
</feature>
<evidence type="ECO:0000256" key="13">
    <source>
        <dbReference type="SAM" id="Phobius"/>
    </source>
</evidence>
<organism evidence="14 15">
    <name type="scientific">Knipowitschia caucasica</name>
    <name type="common">Caucasian dwarf goby</name>
    <name type="synonym">Pomatoschistus caucasicus</name>
    <dbReference type="NCBI Taxonomy" id="637954"/>
    <lineage>
        <taxon>Eukaryota</taxon>
        <taxon>Metazoa</taxon>
        <taxon>Chordata</taxon>
        <taxon>Craniata</taxon>
        <taxon>Vertebrata</taxon>
        <taxon>Euteleostomi</taxon>
        <taxon>Actinopterygii</taxon>
        <taxon>Neopterygii</taxon>
        <taxon>Teleostei</taxon>
        <taxon>Neoteleostei</taxon>
        <taxon>Acanthomorphata</taxon>
        <taxon>Gobiaria</taxon>
        <taxon>Gobiiformes</taxon>
        <taxon>Gobioidei</taxon>
        <taxon>Gobiidae</taxon>
        <taxon>Gobiinae</taxon>
        <taxon>Knipowitschia</taxon>
    </lineage>
</organism>
<keyword evidence="11 12" id="KW-0407">Ion channel</keyword>
<evidence type="ECO:0000256" key="2">
    <source>
        <dbReference type="ARBA" id="ARBA00022448"/>
    </source>
</evidence>
<evidence type="ECO:0000256" key="3">
    <source>
        <dbReference type="ARBA" id="ARBA00022461"/>
    </source>
</evidence>
<accession>A0AAV2M8B3</accession>
<evidence type="ECO:0000256" key="8">
    <source>
        <dbReference type="ARBA" id="ARBA00023136"/>
    </source>
</evidence>
<keyword evidence="7 12" id="KW-0406">Ion transport</keyword>
<dbReference type="GO" id="GO:0005886">
    <property type="term" value="C:plasma membrane"/>
    <property type="evidence" value="ECO:0007669"/>
    <property type="project" value="TreeGrafter"/>
</dbReference>
<evidence type="ECO:0000256" key="7">
    <source>
        <dbReference type="ARBA" id="ARBA00023065"/>
    </source>
</evidence>
<sequence>MDMKEEAEEMEYKRPAPIEVFASHSTLHGISHMFTYERACIKRSLWILFFLGSLGVLAMVCVDRVQFYFQYPHVTKLDEVAAAQIPFPAVTFCNLNSFRFSRVTRNDLYHAGELLALLNGRYEIRDTHMVEENVLQVLKERADFDNYKPRPFNMREFYDRTGHDIKDMLLSCFFRGADCNAEDFKVSHSLLLFCSSVLSEVRYEIRDTHMVEENVLQVLKERADFDNYKPRPFNMREFYDRTGHDIKDMLLSCFFRGADCNAEDFKVFDDLLTRIGARISYQDTNSIPAEERLSICLWFLATGDSYRTIAGSFRAGISTVSMLIPDVVAAIWDCLVEEFMAVPGAEEWR</sequence>
<evidence type="ECO:0000256" key="11">
    <source>
        <dbReference type="ARBA" id="ARBA00023303"/>
    </source>
</evidence>
<comment type="similarity">
    <text evidence="12">Belongs to the amiloride-sensitive sodium channel (TC 1.A.6) family.</text>
</comment>
<evidence type="ECO:0000256" key="10">
    <source>
        <dbReference type="ARBA" id="ARBA00023201"/>
    </source>
</evidence>
<keyword evidence="4 12" id="KW-0812">Transmembrane</keyword>
<name>A0AAV2M8B3_KNICA</name>